<dbReference type="SUPFAM" id="SSF56024">
    <property type="entry name" value="Phospholipase D/nuclease"/>
    <property type="match status" value="1"/>
</dbReference>
<protein>
    <submittedName>
        <fullName evidence="2">Cardiolipin synthetase</fullName>
        <ecNumber evidence="2">2.7.8.-</ecNumber>
    </submittedName>
</protein>
<dbReference type="PROSITE" id="PS50035">
    <property type="entry name" value="PLD"/>
    <property type="match status" value="1"/>
</dbReference>
<dbReference type="CDD" id="cd09110">
    <property type="entry name" value="PLDc_CLS_1"/>
    <property type="match status" value="1"/>
</dbReference>
<dbReference type="Gene3D" id="3.30.870.10">
    <property type="entry name" value="Endonuclease Chain A"/>
    <property type="match status" value="1"/>
</dbReference>
<dbReference type="EC" id="2.7.8.-" evidence="2"/>
<organism evidence="2">
    <name type="scientific">hydrothermal vent metagenome</name>
    <dbReference type="NCBI Taxonomy" id="652676"/>
    <lineage>
        <taxon>unclassified sequences</taxon>
        <taxon>metagenomes</taxon>
        <taxon>ecological metagenomes</taxon>
    </lineage>
</organism>
<dbReference type="Pfam" id="PF13091">
    <property type="entry name" value="PLDc_2"/>
    <property type="match status" value="1"/>
</dbReference>
<reference evidence="2" key="1">
    <citation type="submission" date="2018-06" db="EMBL/GenBank/DDBJ databases">
        <authorList>
            <person name="Zhirakovskaya E."/>
        </authorList>
    </citation>
    <scope>NUCLEOTIDE SEQUENCE</scope>
</reference>
<dbReference type="PANTHER" id="PTHR21248">
    <property type="entry name" value="CARDIOLIPIN SYNTHASE"/>
    <property type="match status" value="1"/>
</dbReference>
<dbReference type="GO" id="GO:0030572">
    <property type="term" value="F:phosphatidyltransferase activity"/>
    <property type="evidence" value="ECO:0007669"/>
    <property type="project" value="UniProtKB-ARBA"/>
</dbReference>
<dbReference type="AlphaFoldDB" id="A0A3B0V186"/>
<feature type="non-terminal residue" evidence="2">
    <location>
        <position position="157"/>
    </location>
</feature>
<evidence type="ECO:0000313" key="2">
    <source>
        <dbReference type="EMBL" id="VAW37315.1"/>
    </source>
</evidence>
<accession>A0A3B0V186</accession>
<gene>
    <name evidence="2" type="ORF">MNBD_GAMMA01-1557</name>
</gene>
<dbReference type="GO" id="GO:0032049">
    <property type="term" value="P:cardiolipin biosynthetic process"/>
    <property type="evidence" value="ECO:0007669"/>
    <property type="project" value="UniProtKB-ARBA"/>
</dbReference>
<dbReference type="PANTHER" id="PTHR21248:SF22">
    <property type="entry name" value="PHOSPHOLIPASE D"/>
    <property type="match status" value="1"/>
</dbReference>
<evidence type="ECO:0000259" key="1">
    <source>
        <dbReference type="PROSITE" id="PS50035"/>
    </source>
</evidence>
<name>A0A3B0V186_9ZZZZ</name>
<proteinExistence type="predicted"/>
<dbReference type="SMART" id="SM00155">
    <property type="entry name" value="PLDc"/>
    <property type="match status" value="1"/>
</dbReference>
<sequence length="157" mass="18567">MKNLKYYTEGDALYADVHSAINAATHCINIESYIFANDATGKEFIQLLYKKIAQKVKIRLIIDSVGSNRFKNFKFFRDLSKQGILLKWFNPWSWRDPFKFNRRNHRKLILIDNELCFIGGFNIHDESSEKHYGKNRWKDSHICFNGDLVRQLGVQFD</sequence>
<keyword evidence="2" id="KW-0808">Transferase</keyword>
<feature type="domain" description="PLD phosphodiesterase" evidence="1">
    <location>
        <begin position="100"/>
        <end position="127"/>
    </location>
</feature>
<dbReference type="InterPro" id="IPR001736">
    <property type="entry name" value="PLipase_D/transphosphatidylase"/>
</dbReference>
<dbReference type="InterPro" id="IPR025202">
    <property type="entry name" value="PLD-like_dom"/>
</dbReference>
<dbReference type="EMBL" id="UOEW01000164">
    <property type="protein sequence ID" value="VAW37315.1"/>
    <property type="molecule type" value="Genomic_DNA"/>
</dbReference>